<sequence length="61" mass="6402">MEEEMFCYIPEDGELVKIVVGSVEYKGGGAGFIALTSAPTPIVVSNSAHVSSIGEPPLQHI</sequence>
<dbReference type="EMBL" id="QGNW01001573">
    <property type="protein sequence ID" value="RVW36338.1"/>
    <property type="molecule type" value="Genomic_DNA"/>
</dbReference>
<gene>
    <name evidence="1" type="ORF">CK203_109767</name>
</gene>
<organism evidence="1 2">
    <name type="scientific">Vitis vinifera</name>
    <name type="common">Grape</name>
    <dbReference type="NCBI Taxonomy" id="29760"/>
    <lineage>
        <taxon>Eukaryota</taxon>
        <taxon>Viridiplantae</taxon>
        <taxon>Streptophyta</taxon>
        <taxon>Embryophyta</taxon>
        <taxon>Tracheophyta</taxon>
        <taxon>Spermatophyta</taxon>
        <taxon>Magnoliopsida</taxon>
        <taxon>eudicotyledons</taxon>
        <taxon>Gunneridae</taxon>
        <taxon>Pentapetalae</taxon>
        <taxon>rosids</taxon>
        <taxon>Vitales</taxon>
        <taxon>Vitaceae</taxon>
        <taxon>Viteae</taxon>
        <taxon>Vitis</taxon>
    </lineage>
</organism>
<accession>A0A438DLK9</accession>
<comment type="caution">
    <text evidence="1">The sequence shown here is derived from an EMBL/GenBank/DDBJ whole genome shotgun (WGS) entry which is preliminary data.</text>
</comment>
<protein>
    <submittedName>
        <fullName evidence="1">Uncharacterized protein</fullName>
    </submittedName>
</protein>
<evidence type="ECO:0000313" key="2">
    <source>
        <dbReference type="Proteomes" id="UP000288805"/>
    </source>
</evidence>
<name>A0A438DLK9_VITVI</name>
<evidence type="ECO:0000313" key="1">
    <source>
        <dbReference type="EMBL" id="RVW36338.1"/>
    </source>
</evidence>
<proteinExistence type="predicted"/>
<dbReference type="Proteomes" id="UP000288805">
    <property type="component" value="Unassembled WGS sequence"/>
</dbReference>
<reference evidence="1 2" key="1">
    <citation type="journal article" date="2018" name="PLoS Genet.">
        <title>Population sequencing reveals clonal diversity and ancestral inbreeding in the grapevine cultivar Chardonnay.</title>
        <authorList>
            <person name="Roach M.J."/>
            <person name="Johnson D.L."/>
            <person name="Bohlmann J."/>
            <person name="van Vuuren H.J."/>
            <person name="Jones S.J."/>
            <person name="Pretorius I.S."/>
            <person name="Schmidt S.A."/>
            <person name="Borneman A.R."/>
        </authorList>
    </citation>
    <scope>NUCLEOTIDE SEQUENCE [LARGE SCALE GENOMIC DNA]</scope>
    <source>
        <strain evidence="2">cv. Chardonnay</strain>
        <tissue evidence="1">Leaf</tissue>
    </source>
</reference>
<dbReference type="AlphaFoldDB" id="A0A438DLK9"/>